<evidence type="ECO:0000259" key="1">
    <source>
        <dbReference type="Pfam" id="PF00686"/>
    </source>
</evidence>
<sequence length="299" mass="35613">MNQIITSNFPSFIFDKQFKALQFSSPYQQISQIYDRFLHCPDNLRMMLKIIPQTDENQPNIQYDDKIQRIFFVDFINSSQQQDQIDFKFIIPLNQIYNNLFLMPLVSFNIEINLKYGQALYLANSQCDWVVDKMCRMTCAQDSFWQLSLEVNQNPFEYKYAIGDYFLQNQSNLQWERGPNRILNWNTEKCITLKNKWEQRKIFLFLQANSKTSVAILMSNSNSLQKRLKQNKDINNDSKLFCTSLYVDVNEIAQGIEIQYYLLMKKKYPCELISKPINLNLSDQFWFHSNELEFSILSL</sequence>
<proteinExistence type="predicted"/>
<dbReference type="GO" id="GO:0016020">
    <property type="term" value="C:membrane"/>
    <property type="evidence" value="ECO:0007669"/>
    <property type="project" value="TreeGrafter"/>
</dbReference>
<dbReference type="EMBL" id="CAJJDP010000143">
    <property type="protein sequence ID" value="CAD8207885.1"/>
    <property type="molecule type" value="Genomic_DNA"/>
</dbReference>
<keyword evidence="3" id="KW-1185">Reference proteome</keyword>
<dbReference type="InterPro" id="IPR002044">
    <property type="entry name" value="CBM20"/>
</dbReference>
<dbReference type="Pfam" id="PF00686">
    <property type="entry name" value="CBM_20"/>
    <property type="match status" value="1"/>
</dbReference>
<accession>A0A8S1Y2U3</accession>
<dbReference type="OrthoDB" id="286622at2759"/>
<protein>
    <recommendedName>
        <fullName evidence="1">CBM20 domain-containing protein</fullName>
    </recommendedName>
</protein>
<evidence type="ECO:0000313" key="2">
    <source>
        <dbReference type="EMBL" id="CAD8207885.1"/>
    </source>
</evidence>
<gene>
    <name evidence="2" type="ORF">POCTA_138.1.T1420091</name>
</gene>
<feature type="domain" description="CBM20" evidence="1">
    <location>
        <begin position="106"/>
        <end position="188"/>
    </location>
</feature>
<reference evidence="2" key="1">
    <citation type="submission" date="2021-01" db="EMBL/GenBank/DDBJ databases">
        <authorList>
            <consortium name="Genoscope - CEA"/>
            <person name="William W."/>
        </authorList>
    </citation>
    <scope>NUCLEOTIDE SEQUENCE</scope>
</reference>
<organism evidence="2 3">
    <name type="scientific">Paramecium octaurelia</name>
    <dbReference type="NCBI Taxonomy" id="43137"/>
    <lineage>
        <taxon>Eukaryota</taxon>
        <taxon>Sar</taxon>
        <taxon>Alveolata</taxon>
        <taxon>Ciliophora</taxon>
        <taxon>Intramacronucleata</taxon>
        <taxon>Oligohymenophorea</taxon>
        <taxon>Peniculida</taxon>
        <taxon>Parameciidae</taxon>
        <taxon>Paramecium</taxon>
    </lineage>
</organism>
<name>A0A8S1Y2U3_PAROT</name>
<comment type="caution">
    <text evidence="2">The sequence shown here is derived from an EMBL/GenBank/DDBJ whole genome shotgun (WGS) entry which is preliminary data.</text>
</comment>
<dbReference type="Proteomes" id="UP000683925">
    <property type="component" value="Unassembled WGS sequence"/>
</dbReference>
<dbReference type="PANTHER" id="PTHR15048">
    <property type="entry name" value="STARCH-BINDING DOMAIN-CONTAINING PROTEIN 1"/>
    <property type="match status" value="1"/>
</dbReference>
<dbReference type="GO" id="GO:2001070">
    <property type="term" value="F:starch binding"/>
    <property type="evidence" value="ECO:0007669"/>
    <property type="project" value="InterPro"/>
</dbReference>
<dbReference type="OMA" id="CRMICAK"/>
<dbReference type="PANTHER" id="PTHR15048:SF0">
    <property type="entry name" value="STARCH-BINDING DOMAIN-CONTAINING PROTEIN 1"/>
    <property type="match status" value="1"/>
</dbReference>
<evidence type="ECO:0000313" key="3">
    <source>
        <dbReference type="Proteomes" id="UP000683925"/>
    </source>
</evidence>
<dbReference type="AlphaFoldDB" id="A0A8S1Y2U3"/>